<evidence type="ECO:0000256" key="1">
    <source>
        <dbReference type="SAM" id="SignalP"/>
    </source>
</evidence>
<gene>
    <name evidence="2" type="ORF">J2X21_000430</name>
</gene>
<name>A0ABU2A3W0_9BURK</name>
<accession>A0ABU2A3W0</accession>
<sequence length="95" mass="10049">MNLQDTLFSAVVAAVAGLTFSVAAHAAPQDVVKLERVVVTGKAVREVAQLPRVVVTGYAQREVAQLPRVTVVGYSDATLLRQMTLAAAKTSTKRA</sequence>
<keyword evidence="1" id="KW-0732">Signal</keyword>
<proteinExistence type="predicted"/>
<reference evidence="2 3" key="1">
    <citation type="submission" date="2023-07" db="EMBL/GenBank/DDBJ databases">
        <title>Sorghum-associated microbial communities from plants grown in Nebraska, USA.</title>
        <authorList>
            <person name="Schachtman D."/>
        </authorList>
    </citation>
    <scope>NUCLEOTIDE SEQUENCE [LARGE SCALE GENOMIC DNA]</scope>
    <source>
        <strain evidence="2 3">BE316</strain>
    </source>
</reference>
<keyword evidence="3" id="KW-1185">Reference proteome</keyword>
<feature type="chain" id="PRO_5045291690" description="TonB-dependent receptor" evidence="1">
    <location>
        <begin position="27"/>
        <end position="95"/>
    </location>
</feature>
<dbReference type="EMBL" id="JAVDXV010000001">
    <property type="protein sequence ID" value="MDR7331318.1"/>
    <property type="molecule type" value="Genomic_DNA"/>
</dbReference>
<feature type="signal peptide" evidence="1">
    <location>
        <begin position="1"/>
        <end position="26"/>
    </location>
</feature>
<organism evidence="2 3">
    <name type="scientific">Roseateles asaccharophilus</name>
    <dbReference type="NCBI Taxonomy" id="582607"/>
    <lineage>
        <taxon>Bacteria</taxon>
        <taxon>Pseudomonadati</taxon>
        <taxon>Pseudomonadota</taxon>
        <taxon>Betaproteobacteria</taxon>
        <taxon>Burkholderiales</taxon>
        <taxon>Sphaerotilaceae</taxon>
        <taxon>Roseateles</taxon>
    </lineage>
</organism>
<evidence type="ECO:0008006" key="4">
    <source>
        <dbReference type="Google" id="ProtNLM"/>
    </source>
</evidence>
<evidence type="ECO:0000313" key="3">
    <source>
        <dbReference type="Proteomes" id="UP001180825"/>
    </source>
</evidence>
<dbReference type="Proteomes" id="UP001180825">
    <property type="component" value="Unassembled WGS sequence"/>
</dbReference>
<protein>
    <recommendedName>
        <fullName evidence="4">TonB-dependent receptor</fullName>
    </recommendedName>
</protein>
<evidence type="ECO:0000313" key="2">
    <source>
        <dbReference type="EMBL" id="MDR7331318.1"/>
    </source>
</evidence>
<comment type="caution">
    <text evidence="2">The sequence shown here is derived from an EMBL/GenBank/DDBJ whole genome shotgun (WGS) entry which is preliminary data.</text>
</comment>
<dbReference type="RefSeq" id="WP_310324295.1">
    <property type="nucleotide sequence ID" value="NZ_JAVDXV010000001.1"/>
</dbReference>